<proteinExistence type="predicted"/>
<evidence type="ECO:0000313" key="1">
    <source>
        <dbReference type="EMBL" id="KDR65404.1"/>
    </source>
</evidence>
<organism evidence="1 2">
    <name type="scientific">Galerina marginata (strain CBS 339.88)</name>
    <dbReference type="NCBI Taxonomy" id="685588"/>
    <lineage>
        <taxon>Eukaryota</taxon>
        <taxon>Fungi</taxon>
        <taxon>Dikarya</taxon>
        <taxon>Basidiomycota</taxon>
        <taxon>Agaricomycotina</taxon>
        <taxon>Agaricomycetes</taxon>
        <taxon>Agaricomycetidae</taxon>
        <taxon>Agaricales</taxon>
        <taxon>Agaricineae</taxon>
        <taxon>Strophariaceae</taxon>
        <taxon>Galerina</taxon>
    </lineage>
</organism>
<reference evidence="2" key="1">
    <citation type="journal article" date="2014" name="Proc. Natl. Acad. Sci. U.S.A.">
        <title>Extensive sampling of basidiomycete genomes demonstrates inadequacy of the white-rot/brown-rot paradigm for wood decay fungi.</title>
        <authorList>
            <person name="Riley R."/>
            <person name="Salamov A.A."/>
            <person name="Brown D.W."/>
            <person name="Nagy L.G."/>
            <person name="Floudas D."/>
            <person name="Held B.W."/>
            <person name="Levasseur A."/>
            <person name="Lombard V."/>
            <person name="Morin E."/>
            <person name="Otillar R."/>
            <person name="Lindquist E.A."/>
            <person name="Sun H."/>
            <person name="LaButti K.M."/>
            <person name="Schmutz J."/>
            <person name="Jabbour D."/>
            <person name="Luo H."/>
            <person name="Baker S.E."/>
            <person name="Pisabarro A.G."/>
            <person name="Walton J.D."/>
            <person name="Blanchette R.A."/>
            <person name="Henrissat B."/>
            <person name="Martin F."/>
            <person name="Cullen D."/>
            <person name="Hibbett D.S."/>
            <person name="Grigoriev I.V."/>
        </authorList>
    </citation>
    <scope>NUCLEOTIDE SEQUENCE [LARGE SCALE GENOMIC DNA]</scope>
    <source>
        <strain evidence="2">CBS 339.88</strain>
    </source>
</reference>
<gene>
    <name evidence="1" type="ORF">GALMADRAFT_148717</name>
</gene>
<evidence type="ECO:0000313" key="2">
    <source>
        <dbReference type="Proteomes" id="UP000027222"/>
    </source>
</evidence>
<name>A0A067SCC1_GALM3</name>
<dbReference type="HOGENOM" id="CLU_161500_0_0_1"/>
<accession>A0A067SCC1</accession>
<protein>
    <submittedName>
        <fullName evidence="1">Uncharacterized protein</fullName>
    </submittedName>
</protein>
<dbReference type="EMBL" id="KL142450">
    <property type="protein sequence ID" value="KDR65404.1"/>
    <property type="molecule type" value="Genomic_DNA"/>
</dbReference>
<sequence length="106" mass="12994">MDSKPSKEDQIRQRRKVRYVTNIEGEREKARIRARRNKQALQDPVEIQRRRECHRQAQARYRAANRAKLKTQAWQYRLKVKREKESLHDDEEYERLMAQVLEDEDS</sequence>
<keyword evidence="2" id="KW-1185">Reference proteome</keyword>
<dbReference type="Proteomes" id="UP000027222">
    <property type="component" value="Unassembled WGS sequence"/>
</dbReference>
<dbReference type="AlphaFoldDB" id="A0A067SCC1"/>
<dbReference type="OrthoDB" id="3114862at2759"/>